<dbReference type="KEGG" id="poz:I0K15_03875"/>
<dbReference type="Proteomes" id="UP000594800">
    <property type="component" value="Chromosome"/>
</dbReference>
<feature type="domain" description="SpoVT-AbrB" evidence="1">
    <location>
        <begin position="4"/>
        <end position="49"/>
    </location>
</feature>
<organism evidence="2 3">
    <name type="scientific">Pontivivens ytuae</name>
    <dbReference type="NCBI Taxonomy" id="2789856"/>
    <lineage>
        <taxon>Bacteria</taxon>
        <taxon>Pseudomonadati</taxon>
        <taxon>Pseudomonadota</taxon>
        <taxon>Alphaproteobacteria</taxon>
        <taxon>Rhodobacterales</taxon>
        <taxon>Paracoccaceae</taxon>
        <taxon>Pontivivens</taxon>
    </lineage>
</organism>
<dbReference type="SUPFAM" id="SSF89447">
    <property type="entry name" value="AbrB/MazE/MraZ-like"/>
    <property type="match status" value="1"/>
</dbReference>
<keyword evidence="2" id="KW-0238">DNA-binding</keyword>
<evidence type="ECO:0000313" key="2">
    <source>
        <dbReference type="EMBL" id="QPH54916.1"/>
    </source>
</evidence>
<reference evidence="2 3" key="1">
    <citation type="submission" date="2020-11" db="EMBL/GenBank/DDBJ databases">
        <title>Description of Pontivivens ytuae sp. nov. isolated from deep sea sediment of Mariana Trench.</title>
        <authorList>
            <person name="Wang Z."/>
            <person name="Sun Q.-L."/>
            <person name="Xu X.-D."/>
            <person name="Tang Y.-Z."/>
            <person name="Zhang J."/>
        </authorList>
    </citation>
    <scope>NUCLEOTIDE SEQUENCE [LARGE SCALE GENOMIC DNA]</scope>
    <source>
        <strain evidence="2 3">MT2928</strain>
    </source>
</reference>
<dbReference type="Gene3D" id="2.10.260.10">
    <property type="match status" value="1"/>
</dbReference>
<dbReference type="Pfam" id="PF04014">
    <property type="entry name" value="MazE_antitoxin"/>
    <property type="match status" value="1"/>
</dbReference>
<dbReference type="GO" id="GO:0003677">
    <property type="term" value="F:DNA binding"/>
    <property type="evidence" value="ECO:0007669"/>
    <property type="project" value="UniProtKB-KW"/>
</dbReference>
<evidence type="ECO:0000313" key="3">
    <source>
        <dbReference type="Proteomes" id="UP000594800"/>
    </source>
</evidence>
<dbReference type="RefSeq" id="WP_196104117.1">
    <property type="nucleotide sequence ID" value="NZ_CP064942.1"/>
</dbReference>
<sequence length="71" mass="7610">MKLRKIGNSVGVLLPKDVLATANLSEGEEVTVVPVQDGVFVSAANSPQGRMLAAALEDMNDRPDLYRKLAE</sequence>
<evidence type="ECO:0000259" key="1">
    <source>
        <dbReference type="SMART" id="SM00966"/>
    </source>
</evidence>
<proteinExistence type="predicted"/>
<protein>
    <submittedName>
        <fullName evidence="2">AbrB/MazE/SpoVT family DNA-binding domain-containing protein</fullName>
    </submittedName>
</protein>
<dbReference type="InterPro" id="IPR037914">
    <property type="entry name" value="SpoVT-AbrB_sf"/>
</dbReference>
<keyword evidence="3" id="KW-1185">Reference proteome</keyword>
<dbReference type="SMART" id="SM00966">
    <property type="entry name" value="SpoVT_AbrB"/>
    <property type="match status" value="1"/>
</dbReference>
<dbReference type="AlphaFoldDB" id="A0A7S9LTC2"/>
<dbReference type="EMBL" id="CP064942">
    <property type="protein sequence ID" value="QPH54916.1"/>
    <property type="molecule type" value="Genomic_DNA"/>
</dbReference>
<accession>A0A7S9LTC2</accession>
<dbReference type="InterPro" id="IPR007159">
    <property type="entry name" value="SpoVT-AbrB_dom"/>
</dbReference>
<name>A0A7S9LTC2_9RHOB</name>
<gene>
    <name evidence="2" type="ORF">I0K15_03875</name>
</gene>